<evidence type="ECO:0000256" key="2">
    <source>
        <dbReference type="SAM" id="SignalP"/>
    </source>
</evidence>
<feature type="coiled-coil region" evidence="1">
    <location>
        <begin position="1460"/>
        <end position="1487"/>
    </location>
</feature>
<sequence>MLLVFLILIEWICYAETNYNYLLPVRSKRAAFNKDLLPAFETLFGTKSSDGSTSYELFGCSIESSKDRCVWTFEPDQTCATKLSLSKVFDFLSNKKFDQLESLKRNTFYAGAFAVKKIVLNTCGDNNGDVEFSCGVIEHFDVVNDKAKIINGDLNLKFNYAELKNNFNFKNIEFDISGKIQIASLTVSVEVKKEKESSSSTFEIFADEIKVIDFSKKIFNFALSGKSVNLNGDAIVGRRGMFSNMVVNKPTFKIIKYEDGSYVIVLSGEATGITGFREINALLVIQKPSDEPVGVAIAATLKNVKPLKIISEIVKKNLDISILNNLDLDISIEYASKDIINLDDPKIKEMLSGLSASDSGNFSHGTIISFNLPIDQILHKNGKLKSIAIKIIIKKENISIVFPPDIFDNGKDILAALVPNVNTFLRKFFKSNFKIIFKKFDVNIISEDVEISIAIPEKLSFGNHFLSVENTVFTLKLMNSADPKKKKKKEFSFSLESQMKLGSTSISISAEKKEGNINFKGSVEFLDFSDLLSNFAMNGLLEYIPKFSFAIENLNINAKFGEKKQTFSIAGKPLLFDRKDTQIEFIKEKKTGKKASKYFSVNNVEQRNLIIKRQSARRSSDDEITVLVILMNNINFESFTQLILNKDSANTNWITLDISLVYSNSKISAESLKKKNFFTTKEIQEAVQDLSEGLLFRGKMMLPDSADKCCINEKCDQLCQFAVEKLGASSSLSVNAGYINGTFSLEAKYNGYLTLGKVIIKSIAIGVKVIDFLQLYICGELTLKLENDDLNFKVFISLSLNGELKLGGEMNSILKNPFGIQKFALGYLAVSVKLQAPVFAISGFSFSGTAWLGTNGKKIKVHIILGIDVNGLDNYFYGSLNKLTLSKLSDAFGYDLKNNFPNRILESGFRNLKIGFSTNIEGKNISLGKDVHIRNGFQLKGVINILGFEAKLDVEISTKKLLIKCNLSKIDILNGALKLTRSLSDINHGPKVLIDISSNSKQIVIKGAISILGISQAIKIDIGKEKMEFTVSGKLLKIVEANLSVVATYAKENSLEKAAFEVSSCLSSVNEATNEANNIFKDAAEKTLEIVKYTDKEIKKYSLQYEEILATKELLDNVGKKLLEKMTVTFNKIEQYQSKIEYSCTRQCNKEIGYFSKNWCSSNCLLDKGERSIRVEANKKKQEVRSMWWGIFVKIKDTVVDFVEKGAKSIYNGVMDIIGEVADTKIFEKKVSEYVEIGLDIIEKTGKYIKDKALSAINKFVTIHLICFKTSLDNAFRGTFNFNANVTFLGSNNVFKVESSLNFDFLRNIAKIITDTLYPGIEYIGDALKTVRDKVVKTLGRAKKLREEILLKEKEIKKLKEDVDKDSDGDEVTLSDDTSDDFITKNKIKHNVTIDDIKRQIYNEFHIVSLTDEDALDTLDTNPDYTLEINFEKNESVDINDLTFQMINEKNNCKLAQGLVRNYEKISDQLNEMLAFLDNQKQLHKKQCLDANHKYNSLEKTAIEKCKRAKCNKRQREKLVYLAHSLSHAHVMRTEKLDEAFEAIGKRLIKNEKEMMTHNINSSGMNMKSFLSNLKHSTKRASLLPRTTSEYRLHLHASYKAVRDLLQGDQPFQDVVQSFQSMKNNLAFLRENIPCAA</sequence>
<feature type="chain" id="PRO_5045025936" evidence="2">
    <location>
        <begin position="18"/>
        <end position="1637"/>
    </location>
</feature>
<feature type="signal peptide" evidence="2">
    <location>
        <begin position="1"/>
        <end position="17"/>
    </location>
</feature>
<dbReference type="RefSeq" id="XP_065659751.1">
    <property type="nucleotide sequence ID" value="XM_065803679.1"/>
</dbReference>
<dbReference type="GeneID" id="105849018"/>
<proteinExistence type="predicted"/>
<evidence type="ECO:0000313" key="4">
    <source>
        <dbReference type="RefSeq" id="XP_065659751.1"/>
    </source>
</evidence>
<reference evidence="4 5" key="1">
    <citation type="submission" date="2025-05" db="UniProtKB">
        <authorList>
            <consortium name="RefSeq"/>
        </authorList>
    </citation>
    <scope>IDENTIFICATION</scope>
</reference>
<evidence type="ECO:0000256" key="1">
    <source>
        <dbReference type="SAM" id="Coils"/>
    </source>
</evidence>
<name>A0ABM4CDK1_HYDVU</name>
<keyword evidence="3" id="KW-1185">Reference proteome</keyword>
<keyword evidence="2" id="KW-0732">Signal</keyword>
<organism evidence="3 5">
    <name type="scientific">Hydra vulgaris</name>
    <name type="common">Hydra</name>
    <name type="synonym">Hydra attenuata</name>
    <dbReference type="NCBI Taxonomy" id="6087"/>
    <lineage>
        <taxon>Eukaryota</taxon>
        <taxon>Metazoa</taxon>
        <taxon>Cnidaria</taxon>
        <taxon>Hydrozoa</taxon>
        <taxon>Hydroidolina</taxon>
        <taxon>Anthoathecata</taxon>
        <taxon>Aplanulata</taxon>
        <taxon>Hydridae</taxon>
        <taxon>Hydra</taxon>
    </lineage>
</organism>
<dbReference type="Proteomes" id="UP001652625">
    <property type="component" value="Chromosome 08"/>
</dbReference>
<dbReference type="RefSeq" id="XP_065659752.1">
    <property type="nucleotide sequence ID" value="XM_065803680.1"/>
</dbReference>
<accession>A0ABM4CDK1</accession>
<evidence type="ECO:0000313" key="5">
    <source>
        <dbReference type="RefSeq" id="XP_065659752.1"/>
    </source>
</evidence>
<protein>
    <submittedName>
        <fullName evidence="4 5">Uncharacterized protein LOC105849018 isoform X3</fullName>
    </submittedName>
</protein>
<evidence type="ECO:0000313" key="3">
    <source>
        <dbReference type="Proteomes" id="UP001652625"/>
    </source>
</evidence>
<keyword evidence="1" id="KW-0175">Coiled coil</keyword>
<gene>
    <name evidence="4 5" type="primary">LOC105849018</name>
</gene>